<dbReference type="InterPro" id="IPR040758">
    <property type="entry name" value="PrmC_N"/>
</dbReference>
<dbReference type="NCBIfam" id="TIGR03534">
    <property type="entry name" value="RF_mod_PrmC"/>
    <property type="match status" value="1"/>
</dbReference>
<evidence type="ECO:0000256" key="2">
    <source>
        <dbReference type="ARBA" id="ARBA00022679"/>
    </source>
</evidence>
<accession>A0ABX1QJL7</accession>
<keyword evidence="7" id="KW-0687">Ribonucleoprotein</keyword>
<comment type="function">
    <text evidence="4">Methylates ribosomal protein uL3 on a specific glutamine residue.</text>
</comment>
<dbReference type="Pfam" id="PF05175">
    <property type="entry name" value="MTS"/>
    <property type="match status" value="1"/>
</dbReference>
<dbReference type="PANTHER" id="PTHR47806:SF1">
    <property type="entry name" value="RIBOSOMAL PROTEIN UL3 GLUTAMINE METHYLTRANSFERASE"/>
    <property type="match status" value="1"/>
</dbReference>
<dbReference type="EMBL" id="JAAAUB010000002">
    <property type="protein sequence ID" value="NMH15897.1"/>
    <property type="molecule type" value="Genomic_DNA"/>
</dbReference>
<dbReference type="NCBIfam" id="TIGR03533">
    <property type="entry name" value="L3_gln_methyl"/>
    <property type="match status" value="1"/>
</dbReference>
<name>A0ABX1QJL7_9PROT</name>
<keyword evidence="8" id="KW-1185">Reference proteome</keyword>
<gene>
    <name evidence="4 7" type="primary">prmB</name>
    <name evidence="7" type="ORF">GV368_01975</name>
</gene>
<protein>
    <recommendedName>
        <fullName evidence="4">Ribosomal protein uL3 glutamine methyltransferase</fullName>
        <shortName evidence="4">uL3 MTase</shortName>
        <ecNumber evidence="4">2.1.1.298</ecNumber>
    </recommendedName>
    <alternativeName>
        <fullName evidence="4">N5-glutamine methyltransferase PrmB</fullName>
    </alternativeName>
</protein>
<feature type="domain" description="Methyltransferase small" evidence="5">
    <location>
        <begin position="144"/>
        <end position="227"/>
    </location>
</feature>
<evidence type="ECO:0000313" key="8">
    <source>
        <dbReference type="Proteomes" id="UP000669605"/>
    </source>
</evidence>
<organism evidence="7 8">
    <name type="scientific">Tepidiphilus baoligensis</name>
    <dbReference type="NCBI Taxonomy" id="2698687"/>
    <lineage>
        <taxon>Bacteria</taxon>
        <taxon>Pseudomonadati</taxon>
        <taxon>Pseudomonadota</taxon>
        <taxon>Hydrogenophilia</taxon>
        <taxon>Hydrogenophilales</taxon>
        <taxon>Hydrogenophilaceae</taxon>
        <taxon>Tepidiphilus</taxon>
    </lineage>
</organism>
<keyword evidence="7" id="KW-0689">Ribosomal protein</keyword>
<dbReference type="InterPro" id="IPR004556">
    <property type="entry name" value="HemK-like"/>
</dbReference>
<comment type="similarity">
    <text evidence="4">Belongs to the protein N5-glutamine methyltransferase family. PrmB subfamily.</text>
</comment>
<dbReference type="InterPro" id="IPR002052">
    <property type="entry name" value="DNA_methylase_N6_adenine_CS"/>
</dbReference>
<dbReference type="Proteomes" id="UP000669605">
    <property type="component" value="Unassembled WGS sequence"/>
</dbReference>
<dbReference type="HAMAP" id="MF_02125">
    <property type="entry name" value="L3_methyltr_PrmB"/>
    <property type="match status" value="1"/>
</dbReference>
<evidence type="ECO:0000259" key="6">
    <source>
        <dbReference type="Pfam" id="PF17827"/>
    </source>
</evidence>
<dbReference type="InterPro" id="IPR007848">
    <property type="entry name" value="Small_mtfrase_dom"/>
</dbReference>
<dbReference type="GO" id="GO:0032259">
    <property type="term" value="P:methylation"/>
    <property type="evidence" value="ECO:0007669"/>
    <property type="project" value="UniProtKB-KW"/>
</dbReference>
<dbReference type="PROSITE" id="PS00092">
    <property type="entry name" value="N6_MTASE"/>
    <property type="match status" value="1"/>
</dbReference>
<proteinExistence type="inferred from homology"/>
<keyword evidence="1 4" id="KW-0489">Methyltransferase</keyword>
<dbReference type="InterPro" id="IPR029063">
    <property type="entry name" value="SAM-dependent_MTases_sf"/>
</dbReference>
<dbReference type="CDD" id="cd02440">
    <property type="entry name" value="AdoMet_MTases"/>
    <property type="match status" value="1"/>
</dbReference>
<dbReference type="Gene3D" id="3.40.50.150">
    <property type="entry name" value="Vaccinia Virus protein VP39"/>
    <property type="match status" value="1"/>
</dbReference>
<dbReference type="InterPro" id="IPR017127">
    <property type="entry name" value="Ribosome_uL3_MTase"/>
</dbReference>
<keyword evidence="2 4" id="KW-0808">Transferase</keyword>
<dbReference type="EC" id="2.1.1.298" evidence="4"/>
<comment type="catalytic activity">
    <reaction evidence="4">
        <text>L-glutaminyl-[ribosomal protein uL3] + S-adenosyl-L-methionine = N(5)-methyl-L-glutaminyl-[ribosomal protein uL3] + S-adenosyl-L-homocysteine + H(+)</text>
        <dbReference type="Rhea" id="RHEA:45020"/>
        <dbReference type="Rhea" id="RHEA-COMP:11063"/>
        <dbReference type="Rhea" id="RHEA-COMP:11064"/>
        <dbReference type="ChEBI" id="CHEBI:15378"/>
        <dbReference type="ChEBI" id="CHEBI:30011"/>
        <dbReference type="ChEBI" id="CHEBI:57856"/>
        <dbReference type="ChEBI" id="CHEBI:59789"/>
        <dbReference type="ChEBI" id="CHEBI:61891"/>
        <dbReference type="EC" id="2.1.1.298"/>
    </reaction>
</comment>
<evidence type="ECO:0000256" key="1">
    <source>
        <dbReference type="ARBA" id="ARBA00022603"/>
    </source>
</evidence>
<sequence>MTMPEFEDDPMFAAHDHDETEALVTVRDWVRYAVTRLESEEAFYGHGCEDVIDEAVWLVSGALKLPRERLEWFLDASLTESERQRLAELVERRAVDKVPTAYLLNEAWLGPFRFYVDERVIVPRSFLAELLEERFSPWIEQPEAIHRVLDLCTGSGCLAIVAAYAFPQAEIVAADLSDEALEVARINVEAYGLQDRVRLLRSDVFSALAGEPFDLIVSNPPYVTAQAMAELPQEYRHEPTIALAAGEDGLDVVRRILAGAKRYLTPQGWLAVEVGHNRALVEAAFPELPFTWLATETAEDKVFLLPASALWKR</sequence>
<evidence type="ECO:0000256" key="4">
    <source>
        <dbReference type="HAMAP-Rule" id="MF_02125"/>
    </source>
</evidence>
<keyword evidence="3 4" id="KW-0949">S-adenosyl-L-methionine</keyword>
<dbReference type="InterPro" id="IPR019874">
    <property type="entry name" value="RF_methyltr_PrmC"/>
</dbReference>
<dbReference type="PIRSF" id="PIRSF037167">
    <property type="entry name" value="Mtase_YfcB_prd"/>
    <property type="match status" value="1"/>
</dbReference>
<dbReference type="Gene3D" id="1.10.8.10">
    <property type="entry name" value="DNA helicase RuvA subunit, C-terminal domain"/>
    <property type="match status" value="1"/>
</dbReference>
<evidence type="ECO:0000259" key="5">
    <source>
        <dbReference type="Pfam" id="PF05175"/>
    </source>
</evidence>
<comment type="caution">
    <text evidence="7">The sequence shown here is derived from an EMBL/GenBank/DDBJ whole genome shotgun (WGS) entry which is preliminary data.</text>
</comment>
<dbReference type="NCBIfam" id="TIGR00536">
    <property type="entry name" value="hemK_fam"/>
    <property type="match status" value="1"/>
</dbReference>
<reference evidence="7 8" key="1">
    <citation type="journal article" date="2020" name="Curr. Microbiol.">
        <title>Tepidiphilus baoligensis sp. nov., a Novel Bacterium of the Family Hydrogenophilaceae Isolated from an Oil Reservoir.</title>
        <authorList>
            <person name="Zhang X."/>
            <person name="Wang G."/>
            <person name="Ma X."/>
            <person name="Yu J."/>
            <person name="You J."/>
            <person name="Xue Y."/>
            <person name="Ma Y."/>
        </authorList>
    </citation>
    <scope>NUCLEOTIDE SEQUENCE [LARGE SCALE GENOMIC DNA]</scope>
    <source>
        <strain evidence="7 8">B18-69</strain>
    </source>
</reference>
<dbReference type="GO" id="GO:0005840">
    <property type="term" value="C:ribosome"/>
    <property type="evidence" value="ECO:0007669"/>
    <property type="project" value="UniProtKB-KW"/>
</dbReference>
<feature type="domain" description="Release factor glutamine methyltransferase N-terminal" evidence="6">
    <location>
        <begin position="43"/>
        <end position="104"/>
    </location>
</feature>
<dbReference type="SUPFAM" id="SSF53335">
    <property type="entry name" value="S-adenosyl-L-methionine-dependent methyltransferases"/>
    <property type="match status" value="1"/>
</dbReference>
<dbReference type="Pfam" id="PF17827">
    <property type="entry name" value="PrmC_N"/>
    <property type="match status" value="1"/>
</dbReference>
<dbReference type="RefSeq" id="WP_169115066.1">
    <property type="nucleotide sequence ID" value="NZ_JAAAUB010000002.1"/>
</dbReference>
<dbReference type="PANTHER" id="PTHR47806">
    <property type="entry name" value="50S RIBOSOMAL PROTEIN L3 GLUTAMINE METHYLTRANSFERASE"/>
    <property type="match status" value="1"/>
</dbReference>
<dbReference type="GO" id="GO:0008168">
    <property type="term" value="F:methyltransferase activity"/>
    <property type="evidence" value="ECO:0007669"/>
    <property type="project" value="UniProtKB-KW"/>
</dbReference>
<evidence type="ECO:0000313" key="7">
    <source>
        <dbReference type="EMBL" id="NMH15897.1"/>
    </source>
</evidence>
<evidence type="ECO:0000256" key="3">
    <source>
        <dbReference type="ARBA" id="ARBA00022691"/>
    </source>
</evidence>